<dbReference type="Pfam" id="PF00076">
    <property type="entry name" value="RRM_1"/>
    <property type="match status" value="1"/>
</dbReference>
<feature type="compositionally biased region" description="Polar residues" evidence="2">
    <location>
        <begin position="1670"/>
        <end position="1679"/>
    </location>
</feature>
<feature type="domain" description="PWWP" evidence="4">
    <location>
        <begin position="1339"/>
        <end position="1388"/>
    </location>
</feature>
<dbReference type="InterPro" id="IPR012677">
    <property type="entry name" value="Nucleotide-bd_a/b_plait_sf"/>
</dbReference>
<dbReference type="FunFam" id="3.30.70.330:FF:000440">
    <property type="entry name" value="Putative RNA-binding protein ARP1"/>
    <property type="match status" value="1"/>
</dbReference>
<dbReference type="PROSITE" id="PS50102">
    <property type="entry name" value="RRM"/>
    <property type="match status" value="1"/>
</dbReference>
<dbReference type="SMART" id="SM00360">
    <property type="entry name" value="RRM"/>
    <property type="match status" value="1"/>
</dbReference>
<dbReference type="Gramene" id="KZN05630">
    <property type="protein sequence ID" value="KZN05630"/>
    <property type="gene ID" value="DCAR_006467"/>
</dbReference>
<keyword evidence="1" id="KW-0694">RNA-binding</keyword>
<dbReference type="Pfam" id="PF00855">
    <property type="entry name" value="PWWP"/>
    <property type="match status" value="1"/>
</dbReference>
<dbReference type="STRING" id="79200.A0A166DST0"/>
<dbReference type="PANTHER" id="PTHR42851:SF4">
    <property type="entry name" value="PWWP DOMAIN-CONTAINING PROTEIN"/>
    <property type="match status" value="1"/>
</dbReference>
<dbReference type="InterPro" id="IPR053063">
    <property type="entry name" value="PWWP_domain_containing_PDP"/>
</dbReference>
<evidence type="ECO:0000256" key="2">
    <source>
        <dbReference type="SAM" id="MobiDB-lite"/>
    </source>
</evidence>
<feature type="compositionally biased region" description="Basic and acidic residues" evidence="2">
    <location>
        <begin position="1555"/>
        <end position="1584"/>
    </location>
</feature>
<evidence type="ECO:0000313" key="5">
    <source>
        <dbReference type="EMBL" id="KZN05630.1"/>
    </source>
</evidence>
<dbReference type="PANTHER" id="PTHR42851">
    <property type="entry name" value="ALDOLASE-RELATED"/>
    <property type="match status" value="1"/>
</dbReference>
<dbReference type="InterPro" id="IPR035979">
    <property type="entry name" value="RBD_domain_sf"/>
</dbReference>
<dbReference type="PROSITE" id="PS50812">
    <property type="entry name" value="PWWP"/>
    <property type="match status" value="1"/>
</dbReference>
<organism evidence="5">
    <name type="scientific">Daucus carota subsp. sativus</name>
    <name type="common">Carrot</name>
    <dbReference type="NCBI Taxonomy" id="79200"/>
    <lineage>
        <taxon>Eukaryota</taxon>
        <taxon>Viridiplantae</taxon>
        <taxon>Streptophyta</taxon>
        <taxon>Embryophyta</taxon>
        <taxon>Tracheophyta</taxon>
        <taxon>Spermatophyta</taxon>
        <taxon>Magnoliopsida</taxon>
        <taxon>eudicotyledons</taxon>
        <taxon>Gunneridae</taxon>
        <taxon>Pentapetalae</taxon>
        <taxon>asterids</taxon>
        <taxon>campanulids</taxon>
        <taxon>Apiales</taxon>
        <taxon>Apiaceae</taxon>
        <taxon>Apioideae</taxon>
        <taxon>Scandiceae</taxon>
        <taxon>Daucinae</taxon>
        <taxon>Daucus</taxon>
        <taxon>Daucus sect. Daucus</taxon>
    </lineage>
</organism>
<feature type="region of interest" description="Disordered" evidence="2">
    <location>
        <begin position="252"/>
        <end position="271"/>
    </location>
</feature>
<dbReference type="Gene3D" id="2.30.30.140">
    <property type="match status" value="1"/>
</dbReference>
<sequence>MTMSNGTVMNQFGDTTLTKVFVGGLAWETPKEAMKEHFDKYGEILEAVIISDKLSGRSKGYGFVTFKEPEAAKKACEDATPVINGRRANCNLASLGARRPRSTSTPPPPQHGPVHNVGPRSVAAAPANNQVQWYYSPAAAAATPALPYHHPHQQQHHTLQAAAVPYYGYSPSYIAADHVNYNHKLGYTTGSYMNGHYSQVYLGQPMMGTANTLMPMYPFYHFHQTQAMGHPAHYYSPTATATITTGPALMTKPTSVLPNPDLPKRTRPKSFPRTKLTSTILKMDKHDDDVGVSRVSESSGNATVLVAGETLDEEKLGCGGDESGELMVGLVGSDVFFDGVSGVGVGGNGELGVQGDGFVDDQGRGDGVEELGEIAGSSGDKVFEGDGVVSEDVVMEEVGIVAKEVVVEENVKVAVSESGLERGEELTEREGVSCESTVPFPCEDSDMHGDAMNCDTKVVEEDVKVVMNEDSKNYGEVTESDRVSCELATLSAHEDSDMHGDAMKSNTKVVEEDVKVVVDEDSKKCGEVTERDCVTCELATLTDLDGSDMHGDAMKCDTKVAKEDVKVVVDEDSLKYVEVTERDGVSCEMAISSAGEDINMHSYVIEEDVKVAANEESLGRGEIVIERDEVSCKLATTSAEEDSSIPREAVNGADEVGAGETLVVTESSSVSTHIAEELDSVVNEDRAEAVKSSVEVLENQLMKPVIGVLGDEASDAHVLYDIVSSDKSVGTAKRTGLIEGVIEEDMKVPGSESGLKRDEEVTVRGDVSSVLATPSACEDGHMHGDAMDSDTKVAEEDVEVVTNENSRKCEEVTERNAGSCKLTVTSSCENTDIQVDTMNCSSKVIDENPKIAPIENAFGRGENVIDRDDVSWGLESGIHAVAENGTDEVSAGDKLLVTGSYNADTSGAAETLTSVANEDGAEEAVKPLGKALENQMMPNIGLLGNEATDAHVLDDMDTSDRSGETAMRTGLIEGEFDIDEGTQTSIDLVSTIERSGIVAGVTEAIDDKILNSDGDVKFGDHKFLTTASEEILVENAECRREKELKAEPLHGSSRSDIAVCSDPESGGKQILADTQLILNDSLLVNPIANIDRHETICSDTGKNVEQFDILGTNVSGDGFKEAIDSKENGSVADASNHTLSGCIEGVMAGNNSEIDVGIHTYPISSSQENHDTEATMMSINVADSNMEVSTTAMDAIFGSEDIRGLKFDPSRKDGDVPINEEKINKHVTDCIDSGVQETEGDSDLPIPKFLDATSTGNFVEGTSGQDHILEVEEEYNDENQADASKMEETDGLDKAMDFEQSDAFDEKFPEQMSPGDGSLFSDCHSHYLLPPENEGEFSASDLVWGKVRSHPWWPGQICNPSDASEKAMKHHKKDCFLVSYFGDRTFAWNDASWLRPFRTHFSLIKEQSNSEAFQHAVSCALAEVSRRVELGLACSCIPKKSLAGIESQSLENAGIHQEAAIRYGVDESSAASCFEPKELLEHIRSLAVLPAAGSDVLLQLVISKAQLSAFSRFKGQCPLPEFQSYGGLLEKDANTDGIQQHVNQIISENNFSSKRSHDFVDSLPPRKKERSMSDLIEDKPHSSDVDDEFNSNITDKSFATSAGIKRKAQNSLTEGSDKRQSYYAAKVSTTASQSPKPSFKIAQDPIKGYSFLKNITTFFTGFRHSVASGQNSRMRNLSTGRGGRKKKAPQSILNSPEEFEFDDVNDSYWTDRIVQNYGEDELLNNAQNGEADYQLLLHQADKPVKSSRRSRKQFSNGEHLVVAEEPIAEQIDKKQDCSPTELILNFSEGHSLPTELNLNKILRRFGPLRECETEVDRETRRARVVYKRSSDAEVALSSAGNFNIFGPMHVKYELSYVPSAPYKPLPVAALEGELNASSFI</sequence>
<evidence type="ECO:0008006" key="6">
    <source>
        <dbReference type="Google" id="ProtNLM"/>
    </source>
</evidence>
<dbReference type="SUPFAM" id="SSF54928">
    <property type="entry name" value="RNA-binding domain, RBD"/>
    <property type="match status" value="1"/>
</dbReference>
<feature type="region of interest" description="Disordered" evidence="2">
    <location>
        <begin position="1670"/>
        <end position="1692"/>
    </location>
</feature>
<evidence type="ECO:0000256" key="1">
    <source>
        <dbReference type="PROSITE-ProRule" id="PRU00176"/>
    </source>
</evidence>
<accession>A0A166DST0</accession>
<gene>
    <name evidence="5" type="ORF">DCAR_006467</name>
</gene>
<dbReference type="InterPro" id="IPR000313">
    <property type="entry name" value="PWWP_dom"/>
</dbReference>
<reference evidence="5" key="1">
    <citation type="journal article" date="2016" name="Nat. Genet.">
        <title>A high-quality carrot genome assembly provides new insights into carotenoid accumulation and asterid genome evolution.</title>
        <authorList>
            <person name="Iorizzo M."/>
            <person name="Ellison S."/>
            <person name="Senalik D."/>
            <person name="Zeng P."/>
            <person name="Satapoomin P."/>
            <person name="Huang J."/>
            <person name="Bowman M."/>
            <person name="Iovene M."/>
            <person name="Sanseverino W."/>
            <person name="Cavagnaro P."/>
            <person name="Yildiz M."/>
            <person name="Macko-Podgorni A."/>
            <person name="Moranska E."/>
            <person name="Grzebelus E."/>
            <person name="Grzebelus D."/>
            <person name="Ashrafi H."/>
            <person name="Zheng Z."/>
            <person name="Cheng S."/>
            <person name="Spooner D."/>
            <person name="Van Deynze A."/>
            <person name="Simon P."/>
        </authorList>
    </citation>
    <scope>NUCLEOTIDE SEQUENCE [LARGE SCALE GENOMIC DNA]</scope>
    <source>
        <tissue evidence="5">Leaf</tissue>
    </source>
</reference>
<dbReference type="SUPFAM" id="SSF63748">
    <property type="entry name" value="Tudor/PWWP/MBT"/>
    <property type="match status" value="1"/>
</dbReference>
<evidence type="ECO:0000259" key="4">
    <source>
        <dbReference type="PROSITE" id="PS50812"/>
    </source>
</evidence>
<dbReference type="InterPro" id="IPR000504">
    <property type="entry name" value="RRM_dom"/>
</dbReference>
<dbReference type="Gene3D" id="3.30.70.330">
    <property type="match status" value="1"/>
</dbReference>
<feature type="region of interest" description="Disordered" evidence="2">
    <location>
        <begin position="1555"/>
        <end position="1591"/>
    </location>
</feature>
<evidence type="ECO:0000259" key="3">
    <source>
        <dbReference type="PROSITE" id="PS50102"/>
    </source>
</evidence>
<name>A0A166DST0_DAUCS</name>
<dbReference type="EMBL" id="LNRQ01000002">
    <property type="protein sequence ID" value="KZN05630.1"/>
    <property type="molecule type" value="Genomic_DNA"/>
</dbReference>
<proteinExistence type="predicted"/>
<dbReference type="CDD" id="cd05162">
    <property type="entry name" value="PWWP"/>
    <property type="match status" value="1"/>
</dbReference>
<protein>
    <recommendedName>
        <fullName evidence="6">PWWP domain-containing protein</fullName>
    </recommendedName>
</protein>
<dbReference type="SMART" id="SM00293">
    <property type="entry name" value="PWWP"/>
    <property type="match status" value="1"/>
</dbReference>
<dbReference type="GO" id="GO:0003723">
    <property type="term" value="F:RNA binding"/>
    <property type="evidence" value="ECO:0007669"/>
    <property type="project" value="UniProtKB-UniRule"/>
</dbReference>
<feature type="domain" description="RRM" evidence="3">
    <location>
        <begin position="18"/>
        <end position="95"/>
    </location>
</feature>
<comment type="caution">
    <text evidence="5">The sequence shown here is derived from an EMBL/GenBank/DDBJ whole genome shotgun (WGS) entry which is preliminary data.</text>
</comment>